<dbReference type="Gene3D" id="1.10.3470.10">
    <property type="entry name" value="ABC transporter involved in vitamin B12 uptake, BtuC"/>
    <property type="match status" value="1"/>
</dbReference>
<evidence type="ECO:0000256" key="2">
    <source>
        <dbReference type="ARBA" id="ARBA00007935"/>
    </source>
</evidence>
<feature type="transmembrane region" description="Helical" evidence="8">
    <location>
        <begin position="133"/>
        <end position="152"/>
    </location>
</feature>
<dbReference type="Proteomes" id="UP000273119">
    <property type="component" value="Unassembled WGS sequence"/>
</dbReference>
<proteinExistence type="inferred from homology"/>
<evidence type="ECO:0000256" key="1">
    <source>
        <dbReference type="ARBA" id="ARBA00004651"/>
    </source>
</evidence>
<dbReference type="Pfam" id="PF01032">
    <property type="entry name" value="FecCD"/>
    <property type="match status" value="1"/>
</dbReference>
<dbReference type="GO" id="GO:0005886">
    <property type="term" value="C:plasma membrane"/>
    <property type="evidence" value="ECO:0007669"/>
    <property type="project" value="UniProtKB-SubCell"/>
</dbReference>
<dbReference type="GO" id="GO:0022857">
    <property type="term" value="F:transmembrane transporter activity"/>
    <property type="evidence" value="ECO:0007669"/>
    <property type="project" value="InterPro"/>
</dbReference>
<evidence type="ECO:0000256" key="6">
    <source>
        <dbReference type="ARBA" id="ARBA00022989"/>
    </source>
</evidence>
<dbReference type="PANTHER" id="PTHR30472:SF25">
    <property type="entry name" value="ABC TRANSPORTER PERMEASE PROTEIN MJ0876-RELATED"/>
    <property type="match status" value="1"/>
</dbReference>
<name>A0A496PI72_9MICC</name>
<evidence type="ECO:0000256" key="4">
    <source>
        <dbReference type="ARBA" id="ARBA00022475"/>
    </source>
</evidence>
<comment type="similarity">
    <text evidence="2">Belongs to the binding-protein-dependent transport system permease family. FecCD subfamily.</text>
</comment>
<protein>
    <submittedName>
        <fullName evidence="9">Iron ABC transporter permease</fullName>
    </submittedName>
</protein>
<evidence type="ECO:0000313" key="9">
    <source>
        <dbReference type="EMBL" id="RKW70172.1"/>
    </source>
</evidence>
<keyword evidence="4" id="KW-1003">Cell membrane</keyword>
<dbReference type="AlphaFoldDB" id="A0A496PI72"/>
<feature type="transmembrane region" description="Helical" evidence="8">
    <location>
        <begin position="109"/>
        <end position="127"/>
    </location>
</feature>
<evidence type="ECO:0000256" key="5">
    <source>
        <dbReference type="ARBA" id="ARBA00022692"/>
    </source>
</evidence>
<reference evidence="9 10" key="1">
    <citation type="submission" date="2018-07" db="EMBL/GenBank/DDBJ databases">
        <title>Arthrobacter sp. nov., isolated from raw cow's milk with high bacterial count.</title>
        <authorList>
            <person name="Hahne J."/>
            <person name="Isele D."/>
            <person name="Lipski A."/>
        </authorList>
    </citation>
    <scope>NUCLEOTIDE SEQUENCE [LARGE SCALE GENOMIC DNA]</scope>
    <source>
        <strain evidence="9 10">JZ R-183</strain>
    </source>
</reference>
<evidence type="ECO:0000256" key="7">
    <source>
        <dbReference type="ARBA" id="ARBA00023136"/>
    </source>
</evidence>
<dbReference type="EMBL" id="QQXL01000005">
    <property type="protein sequence ID" value="RKW70172.1"/>
    <property type="molecule type" value="Genomic_DNA"/>
</dbReference>
<keyword evidence="7 8" id="KW-0472">Membrane</keyword>
<dbReference type="RefSeq" id="WP_121485361.1">
    <property type="nucleotide sequence ID" value="NZ_QQXL01000005.1"/>
</dbReference>
<feature type="transmembrane region" description="Helical" evidence="8">
    <location>
        <begin position="244"/>
        <end position="267"/>
    </location>
</feature>
<comment type="subcellular location">
    <subcellularLocation>
        <location evidence="1">Cell membrane</location>
        <topology evidence="1">Multi-pass membrane protein</topology>
    </subcellularLocation>
</comment>
<organism evidence="9 10">
    <name type="scientific">Galactobacter caseinivorans</name>
    <dbReference type="NCBI Taxonomy" id="2676123"/>
    <lineage>
        <taxon>Bacteria</taxon>
        <taxon>Bacillati</taxon>
        <taxon>Actinomycetota</taxon>
        <taxon>Actinomycetes</taxon>
        <taxon>Micrococcales</taxon>
        <taxon>Micrococcaceae</taxon>
        <taxon>Galactobacter</taxon>
    </lineage>
</organism>
<dbReference type="InterPro" id="IPR037294">
    <property type="entry name" value="ABC_BtuC-like"/>
</dbReference>
<keyword evidence="10" id="KW-1185">Reference proteome</keyword>
<dbReference type="SUPFAM" id="SSF81345">
    <property type="entry name" value="ABC transporter involved in vitamin B12 uptake, BtuC"/>
    <property type="match status" value="1"/>
</dbReference>
<feature type="transmembrane region" description="Helical" evidence="8">
    <location>
        <begin position="164"/>
        <end position="183"/>
    </location>
</feature>
<evidence type="ECO:0000256" key="8">
    <source>
        <dbReference type="SAM" id="Phobius"/>
    </source>
</evidence>
<comment type="caution">
    <text evidence="9">The sequence shown here is derived from an EMBL/GenBank/DDBJ whole genome shotgun (WGS) entry which is preliminary data.</text>
</comment>
<evidence type="ECO:0000313" key="10">
    <source>
        <dbReference type="Proteomes" id="UP000273119"/>
    </source>
</evidence>
<dbReference type="InterPro" id="IPR000522">
    <property type="entry name" value="ABC_transptr_permease_BtuC"/>
</dbReference>
<feature type="transmembrane region" description="Helical" evidence="8">
    <location>
        <begin position="77"/>
        <end position="97"/>
    </location>
</feature>
<feature type="transmembrane region" description="Helical" evidence="8">
    <location>
        <begin position="210"/>
        <end position="232"/>
    </location>
</feature>
<feature type="transmembrane region" description="Helical" evidence="8">
    <location>
        <begin position="322"/>
        <end position="341"/>
    </location>
</feature>
<dbReference type="GO" id="GO:0033214">
    <property type="term" value="P:siderophore-iron import into cell"/>
    <property type="evidence" value="ECO:0007669"/>
    <property type="project" value="TreeGrafter"/>
</dbReference>
<keyword evidence="3" id="KW-0813">Transport</keyword>
<evidence type="ECO:0000256" key="3">
    <source>
        <dbReference type="ARBA" id="ARBA00022448"/>
    </source>
</evidence>
<keyword evidence="5 8" id="KW-0812">Transmembrane</keyword>
<accession>A0A496PI72</accession>
<dbReference type="PANTHER" id="PTHR30472">
    <property type="entry name" value="FERRIC ENTEROBACTIN TRANSPORT SYSTEM PERMEASE PROTEIN"/>
    <property type="match status" value="1"/>
</dbReference>
<gene>
    <name evidence="9" type="ORF">DWQ67_09520</name>
</gene>
<sequence>MTSTSTVSSTSTRNRTSTRTRAGRVTLVSAALVLLLLLAGSTRLALGARLASPQDIFAVLTGGGRGALRFMILEDRLPAVAAAVLAGAALALAGGLFQRLLRNPLASPDVIGVGFGASAATVFGMLVLGWGGWLLTGASLLGALLVSGAILLMSLGKGDMGARLVLSGIAIGAALSAVVNLLLTRTDVRQASDALRWLTGSVTDVSWEQLAVLAPALLVLFVCAASVARWLGLLELGDDAARALGVRVTVARCAIVGVGAALCAAAVAVVGPVSFVAFMSHPLATRLLGRRGNLAVTALTGATLVVVSDLVAAHLFGIGHGLPVGVVTGALGAVFLLVLLTRERSRA</sequence>
<keyword evidence="6 8" id="KW-1133">Transmembrane helix</keyword>